<sequence length="401" mass="45435">MELVLATQNLDKIKEIKDTFKNLGLKIFTFKDFSRFPSVVEDKETLYDNALKKARTIARFTGKIALADDSGLEVEVLRGAPGIFSHRFAGEKASYEDNNRKILSLLEGVPLDERKAAFRCFIAISDGGNKEKVVEGICKGRILQEMRGKKGFGYDPLFQPEGFTKTFAQMSLKEKNKISHRGKALKKARKVLEEWTNITVIGLTGNIGSGKTTVARMFKELGAEIIEADKIGHDLIKKVEVKKNLIRTFGSSILDEKKEIERRKLGRIVFKNKKKLEELDQILHPLIFAKIKKKITSTQARIVIIDAAILLEAGWNSLVDKVLVVSTSYEAQLERIKESTRFSSEEIEGIMQAQGPQDKKIQRADFLIRNEGSLEETKRQVEQIWEKMKVDATKVVSIFKE</sequence>
<dbReference type="Gene3D" id="3.40.50.300">
    <property type="entry name" value="P-loop containing nucleotide triphosphate hydrolases"/>
    <property type="match status" value="1"/>
</dbReference>
<comment type="cofactor">
    <cofactor evidence="1">
        <name>Mg(2+)</name>
        <dbReference type="ChEBI" id="CHEBI:18420"/>
    </cofactor>
</comment>
<evidence type="ECO:0000256" key="5">
    <source>
        <dbReference type="ARBA" id="ARBA00022741"/>
    </source>
</evidence>
<keyword evidence="7" id="KW-0067">ATP-binding</keyword>
<dbReference type="NCBIfam" id="NF011397">
    <property type="entry name" value="PRK14822.1"/>
    <property type="match status" value="1"/>
</dbReference>
<comment type="similarity">
    <text evidence="2 13">Belongs to the HAM1 NTPase family.</text>
</comment>
<evidence type="ECO:0000256" key="2">
    <source>
        <dbReference type="ARBA" id="ARBA00008023"/>
    </source>
</evidence>
<keyword evidence="4" id="KW-0479">Metal-binding</keyword>
<name>A0A523S5H2_UNCAE</name>
<dbReference type="GO" id="GO:0015937">
    <property type="term" value="P:coenzyme A biosynthetic process"/>
    <property type="evidence" value="ECO:0007669"/>
    <property type="project" value="UniProtKB-UniRule"/>
</dbReference>
<evidence type="ECO:0000256" key="10">
    <source>
        <dbReference type="ARBA" id="ARBA00051875"/>
    </source>
</evidence>
<keyword evidence="9" id="KW-0546">Nucleotide metabolism</keyword>
<dbReference type="InterPro" id="IPR002637">
    <property type="entry name" value="RdgB/HAM1"/>
</dbReference>
<dbReference type="SUPFAM" id="SSF52540">
    <property type="entry name" value="P-loop containing nucleoside triphosphate hydrolases"/>
    <property type="match status" value="1"/>
</dbReference>
<dbReference type="GO" id="GO:0036222">
    <property type="term" value="F:XTP diphosphatase activity"/>
    <property type="evidence" value="ECO:0007669"/>
    <property type="project" value="UniProtKB-ARBA"/>
</dbReference>
<evidence type="ECO:0000256" key="6">
    <source>
        <dbReference type="ARBA" id="ARBA00022801"/>
    </source>
</evidence>
<dbReference type="InterPro" id="IPR029001">
    <property type="entry name" value="ITPase-like_fam"/>
</dbReference>
<dbReference type="NCBIfam" id="TIGR00042">
    <property type="entry name" value="RdgB/HAM1 family non-canonical purine NTP pyrophosphatase"/>
    <property type="match status" value="1"/>
</dbReference>
<keyword evidence="5" id="KW-0547">Nucleotide-binding</keyword>
<evidence type="ECO:0000256" key="7">
    <source>
        <dbReference type="ARBA" id="ARBA00022840"/>
    </source>
</evidence>
<evidence type="ECO:0000256" key="11">
    <source>
        <dbReference type="ARBA" id="ARBA00052017"/>
    </source>
</evidence>
<comment type="catalytic activity">
    <reaction evidence="10">
        <text>dITP + H2O = dIMP + diphosphate + H(+)</text>
        <dbReference type="Rhea" id="RHEA:28342"/>
        <dbReference type="ChEBI" id="CHEBI:15377"/>
        <dbReference type="ChEBI" id="CHEBI:15378"/>
        <dbReference type="ChEBI" id="CHEBI:33019"/>
        <dbReference type="ChEBI" id="CHEBI:61194"/>
        <dbReference type="ChEBI" id="CHEBI:61382"/>
        <dbReference type="EC" id="3.6.1.66"/>
    </reaction>
</comment>
<gene>
    <name evidence="14" type="ORF">E3J84_00250</name>
</gene>
<dbReference type="InterPro" id="IPR020922">
    <property type="entry name" value="dITP/XTP_pyrophosphatase"/>
</dbReference>
<dbReference type="CDD" id="cd02022">
    <property type="entry name" value="DPCK"/>
    <property type="match status" value="1"/>
</dbReference>
<comment type="caution">
    <text evidence="14">The sequence shown here is derived from an EMBL/GenBank/DDBJ whole genome shotgun (WGS) entry which is preliminary data.</text>
</comment>
<keyword evidence="6 13" id="KW-0378">Hydrolase</keyword>
<evidence type="ECO:0000256" key="1">
    <source>
        <dbReference type="ARBA" id="ARBA00001946"/>
    </source>
</evidence>
<dbReference type="GO" id="GO:0017111">
    <property type="term" value="F:ribonucleoside triphosphate phosphatase activity"/>
    <property type="evidence" value="ECO:0007669"/>
    <property type="project" value="InterPro"/>
</dbReference>
<organism evidence="14 15">
    <name type="scientific">Aerophobetes bacterium</name>
    <dbReference type="NCBI Taxonomy" id="2030807"/>
    <lineage>
        <taxon>Bacteria</taxon>
        <taxon>Candidatus Aerophobota</taxon>
    </lineage>
</organism>
<protein>
    <recommendedName>
        <fullName evidence="12">Dephospho-CoA kinase</fullName>
        <ecNumber evidence="12">2.7.1.24</ecNumber>
    </recommendedName>
</protein>
<evidence type="ECO:0000256" key="9">
    <source>
        <dbReference type="ARBA" id="ARBA00023080"/>
    </source>
</evidence>
<evidence type="ECO:0000256" key="12">
    <source>
        <dbReference type="NCBIfam" id="TIGR00152"/>
    </source>
</evidence>
<dbReference type="HAMAP" id="MF_01405">
    <property type="entry name" value="Non_canon_purine_NTPase"/>
    <property type="match status" value="1"/>
</dbReference>
<dbReference type="CDD" id="cd00515">
    <property type="entry name" value="HAM1"/>
    <property type="match status" value="1"/>
</dbReference>
<dbReference type="HAMAP" id="MF_00376">
    <property type="entry name" value="Dephospho_CoA_kinase"/>
    <property type="match status" value="1"/>
</dbReference>
<dbReference type="GO" id="GO:0009117">
    <property type="term" value="P:nucleotide metabolic process"/>
    <property type="evidence" value="ECO:0007669"/>
    <property type="project" value="UniProtKB-KW"/>
</dbReference>
<evidence type="ECO:0000313" key="14">
    <source>
        <dbReference type="EMBL" id="TET13283.1"/>
    </source>
</evidence>
<dbReference type="EC" id="2.7.1.24" evidence="12"/>
<dbReference type="Pfam" id="PF01725">
    <property type="entry name" value="Ham1p_like"/>
    <property type="match status" value="1"/>
</dbReference>
<dbReference type="Pfam" id="PF01121">
    <property type="entry name" value="CoaE"/>
    <property type="match status" value="1"/>
</dbReference>
<dbReference type="PANTHER" id="PTHR11067">
    <property type="entry name" value="INOSINE TRIPHOSPHATE PYROPHOSPHATASE/HAM1 PROTEIN"/>
    <property type="match status" value="1"/>
</dbReference>
<evidence type="ECO:0000256" key="4">
    <source>
        <dbReference type="ARBA" id="ARBA00022723"/>
    </source>
</evidence>
<dbReference type="GO" id="GO:0004140">
    <property type="term" value="F:dephospho-CoA kinase activity"/>
    <property type="evidence" value="ECO:0007669"/>
    <property type="project" value="UniProtKB-UniRule"/>
</dbReference>
<dbReference type="Gene3D" id="3.90.950.10">
    <property type="match status" value="1"/>
</dbReference>
<dbReference type="GO" id="GO:0046872">
    <property type="term" value="F:metal ion binding"/>
    <property type="evidence" value="ECO:0007669"/>
    <property type="project" value="UniProtKB-KW"/>
</dbReference>
<dbReference type="SUPFAM" id="SSF52972">
    <property type="entry name" value="ITPase-like"/>
    <property type="match status" value="1"/>
</dbReference>
<dbReference type="AlphaFoldDB" id="A0A523S5H2"/>
<dbReference type="InterPro" id="IPR001977">
    <property type="entry name" value="Depp_CoAkinase"/>
</dbReference>
<dbReference type="InterPro" id="IPR027417">
    <property type="entry name" value="P-loop_NTPase"/>
</dbReference>
<keyword evidence="8" id="KW-0460">Magnesium</keyword>
<dbReference type="EMBL" id="SOKJ01000015">
    <property type="protein sequence ID" value="TET13283.1"/>
    <property type="molecule type" value="Genomic_DNA"/>
</dbReference>
<reference evidence="14 15" key="1">
    <citation type="submission" date="2019-03" db="EMBL/GenBank/DDBJ databases">
        <title>Metabolic potential of uncultured bacteria and archaea associated with petroleum seepage in deep-sea sediments.</title>
        <authorList>
            <person name="Dong X."/>
            <person name="Hubert C."/>
        </authorList>
    </citation>
    <scope>NUCLEOTIDE SEQUENCE [LARGE SCALE GENOMIC DNA]</scope>
    <source>
        <strain evidence="14">E44_bin7</strain>
    </source>
</reference>
<accession>A0A523S5H2</accession>
<proteinExistence type="inferred from homology"/>
<comment type="subunit">
    <text evidence="3">Homodimer.</text>
</comment>
<comment type="catalytic activity">
    <reaction evidence="11">
        <text>XTP + H2O = XMP + diphosphate + H(+)</text>
        <dbReference type="Rhea" id="RHEA:28610"/>
        <dbReference type="ChEBI" id="CHEBI:15377"/>
        <dbReference type="ChEBI" id="CHEBI:15378"/>
        <dbReference type="ChEBI" id="CHEBI:33019"/>
        <dbReference type="ChEBI" id="CHEBI:57464"/>
        <dbReference type="ChEBI" id="CHEBI:61314"/>
        <dbReference type="EC" id="3.6.1.66"/>
    </reaction>
</comment>
<dbReference type="GO" id="GO:0005829">
    <property type="term" value="C:cytosol"/>
    <property type="evidence" value="ECO:0007669"/>
    <property type="project" value="TreeGrafter"/>
</dbReference>
<dbReference type="PANTHER" id="PTHR11067:SF9">
    <property type="entry name" value="INOSINE TRIPHOSPHATE PYROPHOSPHATASE"/>
    <property type="match status" value="1"/>
</dbReference>
<evidence type="ECO:0000313" key="15">
    <source>
        <dbReference type="Proteomes" id="UP000316360"/>
    </source>
</evidence>
<dbReference type="FunFam" id="3.90.950.10:FF:000001">
    <property type="entry name" value="dITP/XTP pyrophosphatase"/>
    <property type="match status" value="1"/>
</dbReference>
<dbReference type="GO" id="GO:0036220">
    <property type="term" value="F:ITP diphosphatase activity"/>
    <property type="evidence" value="ECO:0007669"/>
    <property type="project" value="UniProtKB-EC"/>
</dbReference>
<evidence type="ECO:0000256" key="3">
    <source>
        <dbReference type="ARBA" id="ARBA00011738"/>
    </source>
</evidence>
<evidence type="ECO:0000256" key="8">
    <source>
        <dbReference type="ARBA" id="ARBA00022842"/>
    </source>
</evidence>
<evidence type="ECO:0000256" key="13">
    <source>
        <dbReference type="RuleBase" id="RU003781"/>
    </source>
</evidence>
<dbReference type="Proteomes" id="UP000316360">
    <property type="component" value="Unassembled WGS sequence"/>
</dbReference>
<dbReference type="GO" id="GO:0035870">
    <property type="term" value="F:dITP diphosphatase activity"/>
    <property type="evidence" value="ECO:0007669"/>
    <property type="project" value="UniProtKB-ARBA"/>
</dbReference>
<dbReference type="NCBIfam" id="TIGR00152">
    <property type="entry name" value="dephospho-CoA kinase"/>
    <property type="match status" value="1"/>
</dbReference>
<dbReference type="GO" id="GO:0009146">
    <property type="term" value="P:purine nucleoside triphosphate catabolic process"/>
    <property type="evidence" value="ECO:0007669"/>
    <property type="project" value="UniProtKB-ARBA"/>
</dbReference>
<feature type="non-terminal residue" evidence="14">
    <location>
        <position position="401"/>
    </location>
</feature>
<dbReference type="PROSITE" id="PS51219">
    <property type="entry name" value="DPCK"/>
    <property type="match status" value="1"/>
</dbReference>
<dbReference type="GO" id="GO:0005524">
    <property type="term" value="F:ATP binding"/>
    <property type="evidence" value="ECO:0007669"/>
    <property type="project" value="UniProtKB-KW"/>
</dbReference>